<name>A0ABS1DAV8_9PROT</name>
<comment type="caution">
    <text evidence="1">The sequence shown here is derived from an EMBL/GenBank/DDBJ whole genome shotgun (WGS) entry which is preliminary data.</text>
</comment>
<evidence type="ECO:0000313" key="2">
    <source>
        <dbReference type="Proteomes" id="UP001296873"/>
    </source>
</evidence>
<dbReference type="Proteomes" id="UP001296873">
    <property type="component" value="Unassembled WGS sequence"/>
</dbReference>
<proteinExistence type="predicted"/>
<keyword evidence="2" id="KW-1185">Reference proteome</keyword>
<reference evidence="1 2" key="1">
    <citation type="journal article" date="2020" name="Microorganisms">
        <title>Osmotic Adaptation and Compatible Solute Biosynthesis of Phototrophic Bacteria as Revealed from Genome Analyses.</title>
        <authorList>
            <person name="Imhoff J.F."/>
            <person name="Rahn T."/>
            <person name="Kunzel S."/>
            <person name="Keller A."/>
            <person name="Neulinger S.C."/>
        </authorList>
    </citation>
    <scope>NUCLEOTIDE SEQUENCE [LARGE SCALE GENOMIC DNA]</scope>
    <source>
        <strain evidence="1 2">DSM 9895</strain>
    </source>
</reference>
<sequence>MSRETLRRIRSAWLLRQPFQPGDPEHDHLFALAEIAERGNEVRLKVPAWVPTLALNAEVAQRYAAGVPISERFFAGYGSPGLLSVSAGLFLWEPGCSEYPRGRMLLLERDADAPIYPGHLTEPAGRMGELPHLTIEEEMNQELLLVASGPDPVTGAWCQRPLLLATSYETGLDPSAIARKRAQVAERAGDLRAELIDAEKCLERDPLVVSLAPRAADAEHHRTVVVTIEGAEVTRFQALVFVQPELRCVEIRRSGELVLPAWVERLTAIDGEAFGRRVARLSLEALGQAQSCLTPSIGAYRRLHTRPVLRVVTSAS</sequence>
<evidence type="ECO:0000313" key="1">
    <source>
        <dbReference type="EMBL" id="MBK1667588.1"/>
    </source>
</evidence>
<accession>A0ABS1DAV8</accession>
<organism evidence="1 2">
    <name type="scientific">Rhodovibrio sodomensis</name>
    <dbReference type="NCBI Taxonomy" id="1088"/>
    <lineage>
        <taxon>Bacteria</taxon>
        <taxon>Pseudomonadati</taxon>
        <taxon>Pseudomonadota</taxon>
        <taxon>Alphaproteobacteria</taxon>
        <taxon>Rhodospirillales</taxon>
        <taxon>Rhodovibrionaceae</taxon>
        <taxon>Rhodovibrio</taxon>
    </lineage>
</organism>
<gene>
    <name evidence="1" type="ORF">CKO28_06020</name>
</gene>
<protein>
    <submittedName>
        <fullName evidence="1">Uncharacterized protein</fullName>
    </submittedName>
</protein>
<dbReference type="RefSeq" id="WP_200339748.1">
    <property type="nucleotide sequence ID" value="NZ_NRRL01000009.1"/>
</dbReference>
<dbReference type="EMBL" id="NRRL01000009">
    <property type="protein sequence ID" value="MBK1667588.1"/>
    <property type="molecule type" value="Genomic_DNA"/>
</dbReference>